<dbReference type="EMBL" id="DPRK01000120">
    <property type="protein sequence ID" value="HCY81418.1"/>
    <property type="molecule type" value="Genomic_DNA"/>
</dbReference>
<dbReference type="InterPro" id="IPR055353">
    <property type="entry name" value="DUF7619"/>
</dbReference>
<accession>A0A3D6BR08</accession>
<dbReference type="InterPro" id="IPR026444">
    <property type="entry name" value="Secre_tail"/>
</dbReference>
<keyword evidence="1" id="KW-0732">Signal</keyword>
<evidence type="ECO:0000259" key="3">
    <source>
        <dbReference type="Pfam" id="PF24595"/>
    </source>
</evidence>
<feature type="domain" description="Secretion system C-terminal sorting" evidence="2">
    <location>
        <begin position="302"/>
        <end position="369"/>
    </location>
</feature>
<proteinExistence type="predicted"/>
<reference evidence="4 5" key="1">
    <citation type="journal article" date="2018" name="Nat. Biotechnol.">
        <title>A standardized bacterial taxonomy based on genome phylogeny substantially revises the tree of life.</title>
        <authorList>
            <person name="Parks D.H."/>
            <person name="Chuvochina M."/>
            <person name="Waite D.W."/>
            <person name="Rinke C."/>
            <person name="Skarshewski A."/>
            <person name="Chaumeil P.A."/>
            <person name="Hugenholtz P."/>
        </authorList>
    </citation>
    <scope>NUCLEOTIDE SEQUENCE [LARGE SCALE GENOMIC DNA]</scope>
    <source>
        <strain evidence="4">UBA10227</strain>
    </source>
</reference>
<organism evidence="4 5">
    <name type="scientific">Xanthomarina gelatinilytica</name>
    <dbReference type="NCBI Taxonomy" id="1137281"/>
    <lineage>
        <taxon>Bacteria</taxon>
        <taxon>Pseudomonadati</taxon>
        <taxon>Bacteroidota</taxon>
        <taxon>Flavobacteriia</taxon>
        <taxon>Flavobacteriales</taxon>
        <taxon>Flavobacteriaceae</taxon>
        <taxon>Xanthomarina</taxon>
    </lineage>
</organism>
<feature type="non-terminal residue" evidence="4">
    <location>
        <position position="1"/>
    </location>
</feature>
<sequence length="371" mass="41474">QTIDFLTTSTEQVDFCLTANQAVEDLNITILPLDDARPGFDSNYKLIVQNVGTETLNAVTVNVLFDNSKQSFVSATPIATSTTANTLDFSIGTIQPFGSTEVEFVMQTLTPPTVNADDVLTFTATVLPDASDYTPNDNVFTLNQIVVNAYDPNDKRVLQGDEITMSQTADYLDYIIRFQNTGSANATFVRIEDNLEPELDWNTLKITSASHAYDVKITNGNEVEFFFDNINLPYEAADEPNSHGYIAYKIKPKTTVQIGDIMSGNASIYFDYNPPIITNTVSTEVIENLSTDEYSFQNALTIYPNPTNEYFKVEKSNNVNIESIKIYNISGKLVKEFTESERYNVSDLNSGFYFLRIKTDKSQTIKKLVKS</sequence>
<feature type="domain" description="DUF7619" evidence="3">
    <location>
        <begin position="151"/>
        <end position="284"/>
    </location>
</feature>
<comment type="caution">
    <text evidence="4">The sequence shown here is derived from an EMBL/GenBank/DDBJ whole genome shotgun (WGS) entry which is preliminary data.</text>
</comment>
<dbReference type="Proteomes" id="UP000263268">
    <property type="component" value="Unassembled WGS sequence"/>
</dbReference>
<dbReference type="Pfam" id="PF18962">
    <property type="entry name" value="Por_Secre_tail"/>
    <property type="match status" value="1"/>
</dbReference>
<protein>
    <submittedName>
        <fullName evidence="4">T9SS C-terminal target domain-containing protein</fullName>
    </submittedName>
</protein>
<gene>
    <name evidence="4" type="ORF">DHV22_07375</name>
</gene>
<evidence type="ECO:0000256" key="1">
    <source>
        <dbReference type="ARBA" id="ARBA00022729"/>
    </source>
</evidence>
<evidence type="ECO:0000313" key="5">
    <source>
        <dbReference type="Proteomes" id="UP000263268"/>
    </source>
</evidence>
<name>A0A3D6BR08_9FLAO</name>
<dbReference type="NCBIfam" id="TIGR04183">
    <property type="entry name" value="Por_Secre_tail"/>
    <property type="match status" value="1"/>
</dbReference>
<dbReference type="Pfam" id="PF24595">
    <property type="entry name" value="DUF7619"/>
    <property type="match status" value="1"/>
</dbReference>
<evidence type="ECO:0000259" key="2">
    <source>
        <dbReference type="Pfam" id="PF18962"/>
    </source>
</evidence>
<evidence type="ECO:0000313" key="4">
    <source>
        <dbReference type="EMBL" id="HCY81418.1"/>
    </source>
</evidence>
<dbReference type="AlphaFoldDB" id="A0A3D6BR08"/>